<protein>
    <submittedName>
        <fullName evidence="1">Uncharacterized protein</fullName>
    </submittedName>
</protein>
<evidence type="ECO:0000313" key="2">
    <source>
        <dbReference type="Proteomes" id="UP000451233"/>
    </source>
</evidence>
<sequence length="389" mass="44176">MERFDLDAKLMQFGTGDDLSQDWCIKHSILGCQVFGSNGSGKSSSMRTLALKYLRAGYGFLVLSVKSERETWEEYCKLAGRSDDLIIIGEKSPHRFDFMRYLSDRSNGGAFTSNLLNILYTVIKAGDQIEGGNSADPFWEKSTRLLLHNTISLCQLANAKVSIEEMYNIIQSAPNGSDDGAEEKEKDNPDRAFNKAFETIRSSIAADYQQWTESWSDGAKQWFSDRQVREAAFLEIYPRARTFKFVEQFFFETFKSLSYKTKSVILMGVSSFLFSLLQDPIYTLFCSGKITVTPEDSLAGKVVVLDLPTKFYYGAGRCCQLLYKHIWQLQVEKRDITKNARPVCLWSDESAEFITEHDPVFQSTARSSRIAVVYICQNVHQYYSALSGP</sequence>
<keyword evidence="2" id="KW-1185">Reference proteome</keyword>
<dbReference type="SUPFAM" id="SSF52540">
    <property type="entry name" value="P-loop containing nucleoside triphosphate hydrolases"/>
    <property type="match status" value="1"/>
</dbReference>
<gene>
    <name evidence="1" type="ORF">GS398_16500</name>
</gene>
<organism evidence="1 2">
    <name type="scientific">Hufsiella ginkgonis</name>
    <dbReference type="NCBI Taxonomy" id="2695274"/>
    <lineage>
        <taxon>Bacteria</taxon>
        <taxon>Pseudomonadati</taxon>
        <taxon>Bacteroidota</taxon>
        <taxon>Sphingobacteriia</taxon>
        <taxon>Sphingobacteriales</taxon>
        <taxon>Sphingobacteriaceae</taxon>
        <taxon>Hufsiella</taxon>
    </lineage>
</organism>
<dbReference type="EMBL" id="WVHS01000004">
    <property type="protein sequence ID" value="MXV16903.1"/>
    <property type="molecule type" value="Genomic_DNA"/>
</dbReference>
<reference evidence="1 2" key="1">
    <citation type="submission" date="2019-11" db="EMBL/GenBank/DDBJ databases">
        <title>Pedobacter sp. HMF7056 Genome sequencing and assembly.</title>
        <authorList>
            <person name="Kang H."/>
            <person name="Kim H."/>
            <person name="Joh K."/>
        </authorList>
    </citation>
    <scope>NUCLEOTIDE SEQUENCE [LARGE SCALE GENOMIC DNA]</scope>
    <source>
        <strain evidence="1 2">HMF7056</strain>
    </source>
</reference>
<name>A0A7K1Y0Y2_9SPHI</name>
<accession>A0A7K1Y0Y2</accession>
<comment type="caution">
    <text evidence="1">The sequence shown here is derived from an EMBL/GenBank/DDBJ whole genome shotgun (WGS) entry which is preliminary data.</text>
</comment>
<dbReference type="InterPro" id="IPR027417">
    <property type="entry name" value="P-loop_NTPase"/>
</dbReference>
<evidence type="ECO:0000313" key="1">
    <source>
        <dbReference type="EMBL" id="MXV16903.1"/>
    </source>
</evidence>
<dbReference type="RefSeq" id="WP_160907918.1">
    <property type="nucleotide sequence ID" value="NZ_WVHS01000004.1"/>
</dbReference>
<proteinExistence type="predicted"/>
<dbReference type="Proteomes" id="UP000451233">
    <property type="component" value="Unassembled WGS sequence"/>
</dbReference>
<dbReference type="AlphaFoldDB" id="A0A7K1Y0Y2"/>